<dbReference type="Proteomes" id="UP001451303">
    <property type="component" value="Unassembled WGS sequence"/>
</dbReference>
<gene>
    <name evidence="1" type="ORF">QR685DRAFT_515629</name>
</gene>
<protein>
    <submittedName>
        <fullName evidence="1">Uncharacterized protein</fullName>
    </submittedName>
</protein>
<evidence type="ECO:0000313" key="2">
    <source>
        <dbReference type="Proteomes" id="UP001451303"/>
    </source>
</evidence>
<name>A0ABR3DK33_NEUIN</name>
<comment type="caution">
    <text evidence="1">The sequence shown here is derived from an EMBL/GenBank/DDBJ whole genome shotgun (WGS) entry which is preliminary data.</text>
</comment>
<keyword evidence="2" id="KW-1185">Reference proteome</keyword>
<organism evidence="1 2">
    <name type="scientific">Neurospora intermedia</name>
    <dbReference type="NCBI Taxonomy" id="5142"/>
    <lineage>
        <taxon>Eukaryota</taxon>
        <taxon>Fungi</taxon>
        <taxon>Dikarya</taxon>
        <taxon>Ascomycota</taxon>
        <taxon>Pezizomycotina</taxon>
        <taxon>Sordariomycetes</taxon>
        <taxon>Sordariomycetidae</taxon>
        <taxon>Sordariales</taxon>
        <taxon>Sordariaceae</taxon>
        <taxon>Neurospora</taxon>
    </lineage>
</organism>
<evidence type="ECO:0000313" key="1">
    <source>
        <dbReference type="EMBL" id="KAL0473049.1"/>
    </source>
</evidence>
<proteinExistence type="predicted"/>
<dbReference type="EMBL" id="JAVLET010000002">
    <property type="protein sequence ID" value="KAL0473049.1"/>
    <property type="molecule type" value="Genomic_DNA"/>
</dbReference>
<accession>A0ABR3DK33</accession>
<sequence>MDPRAKVLSNTPTPTLPTPLIASFLQNNVHFPRIPSVAVLLPFPRGHHKDIEP</sequence>
<reference evidence="1 2" key="1">
    <citation type="submission" date="2023-09" db="EMBL/GenBank/DDBJ databases">
        <title>Multi-omics analysis of a traditional fermented food reveals byproduct-associated fungal strains for waste-to-food upcycling.</title>
        <authorList>
            <consortium name="Lawrence Berkeley National Laboratory"/>
            <person name="Rekdal V.M."/>
            <person name="Villalobos-Escobedo J.M."/>
            <person name="Rodriguez-Valeron N."/>
            <person name="Garcia M.O."/>
            <person name="Vasquez D.P."/>
            <person name="Damayanti I."/>
            <person name="Sorensen P.M."/>
            <person name="Baidoo E.E."/>
            <person name="De Carvalho A.C."/>
            <person name="Riley R."/>
            <person name="Lipzen A."/>
            <person name="He G."/>
            <person name="Yan M."/>
            <person name="Haridas S."/>
            <person name="Daum C."/>
            <person name="Yoshinaga Y."/>
            <person name="Ng V."/>
            <person name="Grigoriev I.V."/>
            <person name="Munk R."/>
            <person name="Nuraida L."/>
            <person name="Wijaya C.H."/>
            <person name="Morales P.-C."/>
            <person name="Keasling J.D."/>
        </authorList>
    </citation>
    <scope>NUCLEOTIDE SEQUENCE [LARGE SCALE GENOMIC DNA]</scope>
    <source>
        <strain evidence="1 2">FGSC 2613</strain>
    </source>
</reference>